<evidence type="ECO:0000313" key="3">
    <source>
        <dbReference type="Proteomes" id="UP000248857"/>
    </source>
</evidence>
<dbReference type="Proteomes" id="UP000248857">
    <property type="component" value="Unassembled WGS sequence"/>
</dbReference>
<feature type="chain" id="PRO_5015978455" evidence="1">
    <location>
        <begin position="28"/>
        <end position="111"/>
    </location>
</feature>
<gene>
    <name evidence="2" type="ORF">C1752_04350</name>
</gene>
<feature type="signal peptide" evidence="1">
    <location>
        <begin position="1"/>
        <end position="27"/>
    </location>
</feature>
<keyword evidence="1" id="KW-0732">Signal</keyword>
<name>A0A2W1JDM0_9CYAN</name>
<dbReference type="RefSeq" id="WP_110987584.1">
    <property type="nucleotide sequence ID" value="NZ_CAWNWM010000013.1"/>
</dbReference>
<reference evidence="2 3" key="1">
    <citation type="journal article" date="2018" name="Sci. Rep.">
        <title>A novel species of the marine cyanobacterium Acaryochloris with a unique pigment content and lifestyle.</title>
        <authorList>
            <person name="Partensky F."/>
            <person name="Six C."/>
            <person name="Ratin M."/>
            <person name="Garczarek L."/>
            <person name="Vaulot D."/>
            <person name="Probert I."/>
            <person name="Calteau A."/>
            <person name="Gourvil P."/>
            <person name="Marie D."/>
            <person name="Grebert T."/>
            <person name="Bouchier C."/>
            <person name="Le Panse S."/>
            <person name="Gachenot M."/>
            <person name="Rodriguez F."/>
            <person name="Garrido J.L."/>
        </authorList>
    </citation>
    <scope>NUCLEOTIDE SEQUENCE [LARGE SCALE GENOMIC DNA]</scope>
    <source>
        <strain evidence="2 3">RCC1774</strain>
    </source>
</reference>
<keyword evidence="3" id="KW-1185">Reference proteome</keyword>
<sequence length="111" mass="12162">MKLQQMVLISLLGLSALPTLASAPAHACTPAPDNPNGCDGLNGNPRFDPRVFELRQKIKFPVGPVCLSCPPYSAKLKEQTLPVQPVLRQENVLLNQDRFGQKLQQPQSFGQ</sequence>
<organism evidence="2 3">
    <name type="scientific">Acaryochloris thomasi RCC1774</name>
    <dbReference type="NCBI Taxonomy" id="1764569"/>
    <lineage>
        <taxon>Bacteria</taxon>
        <taxon>Bacillati</taxon>
        <taxon>Cyanobacteriota</taxon>
        <taxon>Cyanophyceae</taxon>
        <taxon>Acaryochloridales</taxon>
        <taxon>Acaryochloridaceae</taxon>
        <taxon>Acaryochloris</taxon>
        <taxon>Acaryochloris thomasi</taxon>
    </lineage>
</organism>
<comment type="caution">
    <text evidence="2">The sequence shown here is derived from an EMBL/GenBank/DDBJ whole genome shotgun (WGS) entry which is preliminary data.</text>
</comment>
<accession>A0A2W1JDM0</accession>
<evidence type="ECO:0000256" key="1">
    <source>
        <dbReference type="SAM" id="SignalP"/>
    </source>
</evidence>
<dbReference type="AlphaFoldDB" id="A0A2W1JDM0"/>
<dbReference type="EMBL" id="PQWO01000013">
    <property type="protein sequence ID" value="PZD71990.1"/>
    <property type="molecule type" value="Genomic_DNA"/>
</dbReference>
<proteinExistence type="predicted"/>
<protein>
    <submittedName>
        <fullName evidence="2">Uncharacterized protein</fullName>
    </submittedName>
</protein>
<evidence type="ECO:0000313" key="2">
    <source>
        <dbReference type="EMBL" id="PZD71990.1"/>
    </source>
</evidence>